<reference evidence="1 2" key="1">
    <citation type="submission" date="2020-07" db="EMBL/GenBank/DDBJ databases">
        <title>Comparative genomics of pyrophilous fungi reveals a link between fire events and developmental genes.</title>
        <authorList>
            <consortium name="DOE Joint Genome Institute"/>
            <person name="Steindorff A.S."/>
            <person name="Carver A."/>
            <person name="Calhoun S."/>
            <person name="Stillman K."/>
            <person name="Liu H."/>
            <person name="Lipzen A."/>
            <person name="Pangilinan J."/>
            <person name="Labutti K."/>
            <person name="Bruns T.D."/>
            <person name="Grigoriev I.V."/>
        </authorList>
    </citation>
    <scope>NUCLEOTIDE SEQUENCE [LARGE SCALE GENOMIC DNA]</scope>
    <source>
        <strain evidence="1 2">CBS 144469</strain>
    </source>
</reference>
<evidence type="ECO:0000313" key="1">
    <source>
        <dbReference type="EMBL" id="KAF6748130.1"/>
    </source>
</evidence>
<feature type="non-terminal residue" evidence="1">
    <location>
        <position position="1"/>
    </location>
</feature>
<organism evidence="1 2">
    <name type="scientific">Ephemerocybe angulata</name>
    <dbReference type="NCBI Taxonomy" id="980116"/>
    <lineage>
        <taxon>Eukaryota</taxon>
        <taxon>Fungi</taxon>
        <taxon>Dikarya</taxon>
        <taxon>Basidiomycota</taxon>
        <taxon>Agaricomycotina</taxon>
        <taxon>Agaricomycetes</taxon>
        <taxon>Agaricomycetidae</taxon>
        <taxon>Agaricales</taxon>
        <taxon>Agaricineae</taxon>
        <taxon>Psathyrellaceae</taxon>
        <taxon>Ephemerocybe</taxon>
    </lineage>
</organism>
<keyword evidence="2" id="KW-1185">Reference proteome</keyword>
<evidence type="ECO:0000313" key="2">
    <source>
        <dbReference type="Proteomes" id="UP000521943"/>
    </source>
</evidence>
<dbReference type="EMBL" id="JACGCI010000074">
    <property type="protein sequence ID" value="KAF6748130.1"/>
    <property type="molecule type" value="Genomic_DNA"/>
</dbReference>
<dbReference type="AlphaFoldDB" id="A0A8H6LZ00"/>
<dbReference type="Proteomes" id="UP000521943">
    <property type="component" value="Unassembled WGS sequence"/>
</dbReference>
<proteinExistence type="predicted"/>
<accession>A0A8H6LZ00</accession>
<gene>
    <name evidence="1" type="ORF">DFP72DRAFT_917626</name>
</gene>
<sequence>MHSLSLPRTAASRSQSVALTLKFSAATSLTSASSTPVASGSSKNSGNSFHPSVVVEAMSEESWTLRTSTSSRPAKKCRSSMSVALGSSKNSGNCFPPSVVVETMSEGTWKTTLNFVTRSLRRLNNFWRDSTARRAGTRWIDRLHWIVRLARSTRVVLRPQNIKLSLQR</sequence>
<protein>
    <submittedName>
        <fullName evidence="1">Uncharacterized protein</fullName>
    </submittedName>
</protein>
<name>A0A8H6LZ00_9AGAR</name>
<comment type="caution">
    <text evidence="1">The sequence shown here is derived from an EMBL/GenBank/DDBJ whole genome shotgun (WGS) entry which is preliminary data.</text>
</comment>